<evidence type="ECO:0000313" key="3">
    <source>
        <dbReference type="EMBL" id="MBO1265673.1"/>
    </source>
</evidence>
<dbReference type="CDD" id="cd05379">
    <property type="entry name" value="CAP_bacterial"/>
    <property type="match status" value="1"/>
</dbReference>
<feature type="signal peptide" evidence="1">
    <location>
        <begin position="1"/>
        <end position="25"/>
    </location>
</feature>
<proteinExistence type="predicted"/>
<name>A0A939HE73_9CLOT</name>
<dbReference type="Gene3D" id="3.40.33.10">
    <property type="entry name" value="CAP"/>
    <property type="match status" value="1"/>
</dbReference>
<protein>
    <recommendedName>
        <fullName evidence="2">SCP domain-containing protein</fullName>
    </recommendedName>
</protein>
<dbReference type="PANTHER" id="PTHR31157:SF1">
    <property type="entry name" value="SCP DOMAIN-CONTAINING PROTEIN"/>
    <property type="match status" value="1"/>
</dbReference>
<dbReference type="InterPro" id="IPR035940">
    <property type="entry name" value="CAP_sf"/>
</dbReference>
<dbReference type="EMBL" id="JAFNJU010000009">
    <property type="protein sequence ID" value="MBO1265673.1"/>
    <property type="molecule type" value="Genomic_DNA"/>
</dbReference>
<dbReference type="PANTHER" id="PTHR31157">
    <property type="entry name" value="SCP DOMAIN-CONTAINING PROTEIN"/>
    <property type="match status" value="1"/>
</dbReference>
<evidence type="ECO:0000313" key="4">
    <source>
        <dbReference type="Proteomes" id="UP000664218"/>
    </source>
</evidence>
<comment type="caution">
    <text evidence="3">The sequence shown here is derived from an EMBL/GenBank/DDBJ whole genome shotgun (WGS) entry which is preliminary data.</text>
</comment>
<dbReference type="InterPro" id="IPR014044">
    <property type="entry name" value="CAP_dom"/>
</dbReference>
<accession>A0A939HE73</accession>
<gene>
    <name evidence="3" type="ORF">J3A84_11595</name>
</gene>
<dbReference type="Proteomes" id="UP000664218">
    <property type="component" value="Unassembled WGS sequence"/>
</dbReference>
<feature type="domain" description="SCP" evidence="2">
    <location>
        <begin position="135"/>
        <end position="255"/>
    </location>
</feature>
<organism evidence="3 4">
    <name type="scientific">Proteiniclasticum aestuarii</name>
    <dbReference type="NCBI Taxonomy" id="2817862"/>
    <lineage>
        <taxon>Bacteria</taxon>
        <taxon>Bacillati</taxon>
        <taxon>Bacillota</taxon>
        <taxon>Clostridia</taxon>
        <taxon>Eubacteriales</taxon>
        <taxon>Clostridiaceae</taxon>
        <taxon>Proteiniclasticum</taxon>
    </lineage>
</organism>
<dbReference type="RefSeq" id="WP_207600199.1">
    <property type="nucleotide sequence ID" value="NZ_JAFNJU010000009.1"/>
</dbReference>
<dbReference type="PROSITE" id="PS51257">
    <property type="entry name" value="PROKAR_LIPOPROTEIN"/>
    <property type="match status" value="1"/>
</dbReference>
<dbReference type="AlphaFoldDB" id="A0A939HE73"/>
<keyword evidence="1" id="KW-0732">Signal</keyword>
<evidence type="ECO:0000259" key="2">
    <source>
        <dbReference type="Pfam" id="PF00188"/>
    </source>
</evidence>
<dbReference type="SUPFAM" id="SSF55797">
    <property type="entry name" value="PR-1-like"/>
    <property type="match status" value="1"/>
</dbReference>
<sequence>MRKKKNKYPLLLILLLSGVLLTGCAEDLEEQMNVVEESINRFEEKANEFFDSLGDSLDEVMENVTEYIEDLLDQRPDDELQEVEESDEQDDTQSEGLAHEDLDISFVSRSMEEAFLEIPYRYDYAFDEDSENYILERLNAYRAENDLHPLERREDLSQSARYKSLAMLQYDYFSHDNPNLGNRPFDYLLWRKLDLKYNGIGENLAFVSNSAFSDSIHAEELFTGWQNSDGHNKQMLSPVHKYIGVGVVRSTESGSYFKGYKVLLGTQHFGN</sequence>
<keyword evidence="4" id="KW-1185">Reference proteome</keyword>
<evidence type="ECO:0000256" key="1">
    <source>
        <dbReference type="SAM" id="SignalP"/>
    </source>
</evidence>
<feature type="chain" id="PRO_5036682813" description="SCP domain-containing protein" evidence="1">
    <location>
        <begin position="26"/>
        <end position="271"/>
    </location>
</feature>
<reference evidence="3" key="1">
    <citation type="submission" date="2021-03" db="EMBL/GenBank/DDBJ databases">
        <title>Proteiniclasticum marinus sp. nov., isolated from tidal flat sediment.</title>
        <authorList>
            <person name="Namirimu T."/>
            <person name="Yang J.-A."/>
            <person name="Yang S.-H."/>
            <person name="Kim Y.-J."/>
            <person name="Kwon K.K."/>
        </authorList>
    </citation>
    <scope>NUCLEOTIDE SEQUENCE</scope>
    <source>
        <strain evidence="3">SCR006</strain>
    </source>
</reference>
<dbReference type="Pfam" id="PF00188">
    <property type="entry name" value="CAP"/>
    <property type="match status" value="1"/>
</dbReference>